<dbReference type="AlphaFoldDB" id="A0A8J5X4G1"/>
<dbReference type="InterPro" id="IPR013584">
    <property type="entry name" value="RAP"/>
</dbReference>
<protein>
    <recommendedName>
        <fullName evidence="2">RAP domain-containing protein</fullName>
    </recommendedName>
</protein>
<evidence type="ECO:0000256" key="1">
    <source>
        <dbReference type="SAM" id="MobiDB-lite"/>
    </source>
</evidence>
<feature type="compositionally biased region" description="Acidic residues" evidence="1">
    <location>
        <begin position="124"/>
        <end position="134"/>
    </location>
</feature>
<feature type="region of interest" description="Disordered" evidence="1">
    <location>
        <begin position="106"/>
        <end position="148"/>
    </location>
</feature>
<dbReference type="Pfam" id="PF08373">
    <property type="entry name" value="RAP"/>
    <property type="match status" value="1"/>
</dbReference>
<reference evidence="3" key="1">
    <citation type="submission" date="2021-05" db="EMBL/GenBank/DDBJ databases">
        <title>The genome of the haptophyte Pavlova lutheri (Diacronema luteri, Pavlovales) - a model for lipid biosynthesis in eukaryotic algae.</title>
        <authorList>
            <person name="Hulatt C.J."/>
            <person name="Posewitz M.C."/>
        </authorList>
    </citation>
    <scope>NUCLEOTIDE SEQUENCE</scope>
    <source>
        <strain evidence="3">NIVA-4/92</strain>
    </source>
</reference>
<dbReference type="EMBL" id="JAGTXO010000031">
    <property type="protein sequence ID" value="KAG8460691.1"/>
    <property type="molecule type" value="Genomic_DNA"/>
</dbReference>
<keyword evidence="4" id="KW-1185">Reference proteome</keyword>
<feature type="compositionally biased region" description="Low complexity" evidence="1">
    <location>
        <begin position="106"/>
        <end position="116"/>
    </location>
</feature>
<organism evidence="3 4">
    <name type="scientific">Diacronema lutheri</name>
    <name type="common">Unicellular marine alga</name>
    <name type="synonym">Monochrysis lutheri</name>
    <dbReference type="NCBI Taxonomy" id="2081491"/>
    <lineage>
        <taxon>Eukaryota</taxon>
        <taxon>Haptista</taxon>
        <taxon>Haptophyta</taxon>
        <taxon>Pavlovophyceae</taxon>
        <taxon>Pavlovales</taxon>
        <taxon>Pavlovaceae</taxon>
        <taxon>Diacronema</taxon>
    </lineage>
</organism>
<dbReference type="PROSITE" id="PS51286">
    <property type="entry name" value="RAP"/>
    <property type="match status" value="1"/>
</dbReference>
<accession>A0A8J5X4G1</accession>
<feature type="compositionally biased region" description="Low complexity" evidence="1">
    <location>
        <begin position="52"/>
        <end position="69"/>
    </location>
</feature>
<name>A0A8J5X4G1_DIALT</name>
<comment type="caution">
    <text evidence="3">The sequence shown here is derived from an EMBL/GenBank/DDBJ whole genome shotgun (WGS) entry which is preliminary data.</text>
</comment>
<evidence type="ECO:0000259" key="2">
    <source>
        <dbReference type="PROSITE" id="PS51286"/>
    </source>
</evidence>
<evidence type="ECO:0000313" key="4">
    <source>
        <dbReference type="Proteomes" id="UP000751190"/>
    </source>
</evidence>
<feature type="region of interest" description="Disordered" evidence="1">
    <location>
        <begin position="44"/>
        <end position="77"/>
    </location>
</feature>
<dbReference type="Proteomes" id="UP000751190">
    <property type="component" value="Unassembled WGS sequence"/>
</dbReference>
<evidence type="ECO:0000313" key="3">
    <source>
        <dbReference type="EMBL" id="KAG8460691.1"/>
    </source>
</evidence>
<sequence length="641" mass="65543">MSELRRRGGAAVCAASALLGHALRTCARVPRVLNGYAAMSASARVRGPPTAPFAASARAGEAPASAAPRQPGSALGRLSEMSPSALLAVLSSLSNAFEPTPHSPLAVAAARAPADARSTRDGDGDGDGVEEGDADGAAGAHRAHEHPSVCAGRQAARSAAQALFAEATALAARPVGEGAHGWVEALPFGQLWVLARTVAHGRHPTSRVLTVNHARHLMAASQRAVQRAAAERRRRAPRGAPTDDAVTPAAIVSLAHWAVRAASAGAFSQICAPRFFGALAELALDIGVGAFTAQMLATLLHAYARALRVLGGGPDPLAALELSAAGGVGVATGATPTSARPAPALVALHAAHAAGARAAGARCRRLALALHAALASDARVATLSPAHLSKVAWALGVDGLPAQPLLRALAAALPAAAPRMSADGLTNCLWALCCRGYLPREATTALVDALNRKAAACSAEGNAAAGTAGVLEHGHRVQLNACDVALRLEGPWTLRPTPRLDGRLLAPDGCHLGASSGFSGGHDSVGPSSALHLQISETLSSMGTAHVNEATIDSIGCVVDVLVSDSAVVLEVLGESHYAFGGTELRGKTALKLRLLRLEGWLVVEIPYFEWNALGQSARAQREYLASNIVGYVPLWLDLEQ</sequence>
<proteinExistence type="predicted"/>
<feature type="domain" description="RAP" evidence="2">
    <location>
        <begin position="568"/>
        <end position="627"/>
    </location>
</feature>
<dbReference type="SMART" id="SM00952">
    <property type="entry name" value="RAP"/>
    <property type="match status" value="1"/>
</dbReference>
<gene>
    <name evidence="3" type="ORF">KFE25_011466</name>
</gene>